<evidence type="ECO:0000313" key="7">
    <source>
        <dbReference type="Proteomes" id="UP000539313"/>
    </source>
</evidence>
<dbReference type="InterPro" id="IPR033140">
    <property type="entry name" value="Lipase_GDXG_put_SER_AS"/>
</dbReference>
<name>A0A7W3MT77_9ACTN</name>
<evidence type="ECO:0000259" key="5">
    <source>
        <dbReference type="Pfam" id="PF07859"/>
    </source>
</evidence>
<proteinExistence type="inferred from homology"/>
<feature type="domain" description="Alpha/beta hydrolase fold-3" evidence="5">
    <location>
        <begin position="113"/>
        <end position="313"/>
    </location>
</feature>
<sequence length="345" mass="37811">MEPLIRAGRPRRAVAHPDEQGVEADALADRKPSVQSAVISRALRYGLRPFMHRLPGHPMSIRTARTAVDAAAILIGQHPQTRLEHVAIPREGDRPLGGELLVPEEDPVRDAAVLYLHGGGYIVCSPRTHRPITSRLSADCGLPVFVPHYRLAPEHPFPAPLEDALDAYCWLLEEGYPADRIVIAGDSAGGHLAAALTGEICHSDLPDPAGMVLFSPWVDLTCELAAECDPQVRDAYISPQMARRIARLVTGRDELDPRLALLECDWQDVPPVLIQVGGDEVLRPEAERLAEALTEAGADCVLQIWPGQIHDFQIFNRVLPEARQAMEETARFISSVLDARRDAVA</sequence>
<keyword evidence="7" id="KW-1185">Reference proteome</keyword>
<evidence type="ECO:0000256" key="2">
    <source>
        <dbReference type="ARBA" id="ARBA00022801"/>
    </source>
</evidence>
<dbReference type="RefSeq" id="WP_220500001.1">
    <property type="nucleotide sequence ID" value="NZ_JACJII010000001.1"/>
</dbReference>
<dbReference type="Proteomes" id="UP000539313">
    <property type="component" value="Unassembled WGS sequence"/>
</dbReference>
<dbReference type="PANTHER" id="PTHR48081">
    <property type="entry name" value="AB HYDROLASE SUPERFAMILY PROTEIN C4A8.06C"/>
    <property type="match status" value="1"/>
</dbReference>
<dbReference type="EMBL" id="JACJII010000001">
    <property type="protein sequence ID" value="MBA9001452.1"/>
    <property type="molecule type" value="Genomic_DNA"/>
</dbReference>
<dbReference type="SUPFAM" id="SSF53474">
    <property type="entry name" value="alpha/beta-Hydrolases"/>
    <property type="match status" value="1"/>
</dbReference>
<organism evidence="6 7">
    <name type="scientific">Thermomonospora cellulosilytica</name>
    <dbReference type="NCBI Taxonomy" id="1411118"/>
    <lineage>
        <taxon>Bacteria</taxon>
        <taxon>Bacillati</taxon>
        <taxon>Actinomycetota</taxon>
        <taxon>Actinomycetes</taxon>
        <taxon>Streptosporangiales</taxon>
        <taxon>Thermomonosporaceae</taxon>
        <taxon>Thermomonospora</taxon>
    </lineage>
</organism>
<gene>
    <name evidence="6" type="ORF">HNR21_000334</name>
</gene>
<dbReference type="GO" id="GO:0004806">
    <property type="term" value="F:triacylglycerol lipase activity"/>
    <property type="evidence" value="ECO:0007669"/>
    <property type="project" value="TreeGrafter"/>
</dbReference>
<dbReference type="PROSITE" id="PS01173">
    <property type="entry name" value="LIPASE_GDXG_HIS"/>
    <property type="match status" value="1"/>
</dbReference>
<dbReference type="InterPro" id="IPR013094">
    <property type="entry name" value="AB_hydrolase_3"/>
</dbReference>
<dbReference type="Gene3D" id="3.40.50.1820">
    <property type="entry name" value="alpha/beta hydrolase"/>
    <property type="match status" value="1"/>
</dbReference>
<dbReference type="InterPro" id="IPR029058">
    <property type="entry name" value="AB_hydrolase_fold"/>
</dbReference>
<evidence type="ECO:0000313" key="6">
    <source>
        <dbReference type="EMBL" id="MBA9001452.1"/>
    </source>
</evidence>
<dbReference type="InterPro" id="IPR050300">
    <property type="entry name" value="GDXG_lipolytic_enzyme"/>
</dbReference>
<protein>
    <submittedName>
        <fullName evidence="6">Acetyl esterase/lipase</fullName>
    </submittedName>
</protein>
<evidence type="ECO:0000256" key="3">
    <source>
        <dbReference type="PROSITE-ProRule" id="PRU10038"/>
    </source>
</evidence>
<dbReference type="PANTHER" id="PTHR48081:SF30">
    <property type="entry name" value="ACETYL-HYDROLASE LIPR-RELATED"/>
    <property type="match status" value="1"/>
</dbReference>
<accession>A0A7W3MT77</accession>
<dbReference type="InterPro" id="IPR002168">
    <property type="entry name" value="Lipase_GDXG_HIS_AS"/>
</dbReference>
<feature type="active site" evidence="3">
    <location>
        <position position="187"/>
    </location>
</feature>
<dbReference type="PROSITE" id="PS01174">
    <property type="entry name" value="LIPASE_GDXG_SER"/>
    <property type="match status" value="1"/>
</dbReference>
<evidence type="ECO:0000256" key="4">
    <source>
        <dbReference type="SAM" id="MobiDB-lite"/>
    </source>
</evidence>
<evidence type="ECO:0000256" key="1">
    <source>
        <dbReference type="ARBA" id="ARBA00010515"/>
    </source>
</evidence>
<comment type="caution">
    <text evidence="6">The sequence shown here is derived from an EMBL/GenBank/DDBJ whole genome shotgun (WGS) entry which is preliminary data.</text>
</comment>
<keyword evidence="2" id="KW-0378">Hydrolase</keyword>
<dbReference type="Pfam" id="PF07859">
    <property type="entry name" value="Abhydrolase_3"/>
    <property type="match status" value="1"/>
</dbReference>
<feature type="region of interest" description="Disordered" evidence="4">
    <location>
        <begin position="1"/>
        <end position="22"/>
    </location>
</feature>
<comment type="similarity">
    <text evidence="1">Belongs to the 'GDXG' lipolytic enzyme family.</text>
</comment>
<dbReference type="AlphaFoldDB" id="A0A7W3MT77"/>
<reference evidence="6 7" key="1">
    <citation type="submission" date="2020-08" db="EMBL/GenBank/DDBJ databases">
        <title>Sequencing the genomes of 1000 actinobacteria strains.</title>
        <authorList>
            <person name="Klenk H.-P."/>
        </authorList>
    </citation>
    <scope>NUCLEOTIDE SEQUENCE [LARGE SCALE GENOMIC DNA]</scope>
    <source>
        <strain evidence="6 7">DSM 45823</strain>
    </source>
</reference>